<evidence type="ECO:0000313" key="2">
    <source>
        <dbReference type="EMBL" id="KAF0550440.1"/>
    </source>
</evidence>
<feature type="transmembrane region" description="Helical" evidence="1">
    <location>
        <begin position="259"/>
        <end position="281"/>
    </location>
</feature>
<dbReference type="AlphaFoldDB" id="A0A8H4B0F0"/>
<evidence type="ECO:0000256" key="1">
    <source>
        <dbReference type="SAM" id="Phobius"/>
    </source>
</evidence>
<feature type="transmembrane region" description="Helical" evidence="1">
    <location>
        <begin position="228"/>
        <end position="247"/>
    </location>
</feature>
<comment type="caution">
    <text evidence="2">The sequence shown here is derived from an EMBL/GenBank/DDBJ whole genome shotgun (WGS) entry which is preliminary data.</text>
</comment>
<dbReference type="EMBL" id="WTPW01000085">
    <property type="protein sequence ID" value="KAF0550440.1"/>
    <property type="molecule type" value="Genomic_DNA"/>
</dbReference>
<feature type="transmembrane region" description="Helical" evidence="1">
    <location>
        <begin position="37"/>
        <end position="58"/>
    </location>
</feature>
<feature type="transmembrane region" description="Helical" evidence="1">
    <location>
        <begin position="203"/>
        <end position="222"/>
    </location>
</feature>
<feature type="transmembrane region" description="Helical" evidence="1">
    <location>
        <begin position="172"/>
        <end position="191"/>
    </location>
</feature>
<name>A0A8H4B0F0_GIGMA</name>
<gene>
    <name evidence="2" type="ORF">F8M41_024566</name>
</gene>
<protein>
    <submittedName>
        <fullName evidence="2">Uncharacterized protein</fullName>
    </submittedName>
</protein>
<organism evidence="2 3">
    <name type="scientific">Gigaspora margarita</name>
    <dbReference type="NCBI Taxonomy" id="4874"/>
    <lineage>
        <taxon>Eukaryota</taxon>
        <taxon>Fungi</taxon>
        <taxon>Fungi incertae sedis</taxon>
        <taxon>Mucoromycota</taxon>
        <taxon>Glomeromycotina</taxon>
        <taxon>Glomeromycetes</taxon>
        <taxon>Diversisporales</taxon>
        <taxon>Gigasporaceae</taxon>
        <taxon>Gigaspora</taxon>
    </lineage>
</organism>
<dbReference type="OrthoDB" id="2377933at2759"/>
<evidence type="ECO:0000313" key="3">
    <source>
        <dbReference type="Proteomes" id="UP000439903"/>
    </source>
</evidence>
<feature type="transmembrane region" description="Helical" evidence="1">
    <location>
        <begin position="111"/>
        <end position="133"/>
    </location>
</feature>
<proteinExistence type="predicted"/>
<keyword evidence="1" id="KW-1133">Transmembrane helix</keyword>
<accession>A0A8H4B0F0</accession>
<reference evidence="2 3" key="1">
    <citation type="journal article" date="2019" name="Environ. Microbiol.">
        <title>At the nexus of three kingdoms: the genome of the mycorrhizal fungus Gigaspora margarita provides insights into plant, endobacterial and fungal interactions.</title>
        <authorList>
            <person name="Venice F."/>
            <person name="Ghignone S."/>
            <person name="Salvioli di Fossalunga A."/>
            <person name="Amselem J."/>
            <person name="Novero M."/>
            <person name="Xianan X."/>
            <person name="Sedzielewska Toro K."/>
            <person name="Morin E."/>
            <person name="Lipzen A."/>
            <person name="Grigoriev I.V."/>
            <person name="Henrissat B."/>
            <person name="Martin F.M."/>
            <person name="Bonfante P."/>
        </authorList>
    </citation>
    <scope>NUCLEOTIDE SEQUENCE [LARGE SCALE GENOMIC DNA]</scope>
    <source>
        <strain evidence="2 3">BEG34</strain>
    </source>
</reference>
<dbReference type="Proteomes" id="UP000439903">
    <property type="component" value="Unassembled WGS sequence"/>
</dbReference>
<feature type="transmembrane region" description="Helical" evidence="1">
    <location>
        <begin position="70"/>
        <end position="90"/>
    </location>
</feature>
<keyword evidence="1" id="KW-0812">Transmembrane</keyword>
<sequence>MTSSQKYQSSDYQSPDNIRNEEPVFAGLEKKDHDKRIIILLILAPLWTLVFTIIPVVVKVNGIGADIYRFVEPIISLPLNYFILASSKVFDNNSDSKPFVLSLSERGFLNVWFMVAAAFYAQGAGMHSTAILAKHWLENLITAKPDIVTSYPEMNDMLYYFQTTLEHEVGHYMYAFGSALISWSHLFAYRRQVHKEIDSKSRLAFWILGGVIYSLILGGVAIEFPKGTIVGLVYVLILGIPLGIYLFKTGDLLSKGKRLVLQSYLIGYIIGFFIIVIWVIAVGGFQDRKSAGILAK</sequence>
<keyword evidence="3" id="KW-1185">Reference proteome</keyword>
<keyword evidence="1" id="KW-0472">Membrane</keyword>